<accession>A0AA35YBW0</accession>
<evidence type="ECO:0000313" key="1">
    <source>
        <dbReference type="EMBL" id="CAI9266821.1"/>
    </source>
</evidence>
<evidence type="ECO:0000313" key="2">
    <source>
        <dbReference type="Proteomes" id="UP001177003"/>
    </source>
</evidence>
<organism evidence="1 2">
    <name type="scientific">Lactuca saligna</name>
    <name type="common">Willowleaf lettuce</name>
    <dbReference type="NCBI Taxonomy" id="75948"/>
    <lineage>
        <taxon>Eukaryota</taxon>
        <taxon>Viridiplantae</taxon>
        <taxon>Streptophyta</taxon>
        <taxon>Embryophyta</taxon>
        <taxon>Tracheophyta</taxon>
        <taxon>Spermatophyta</taxon>
        <taxon>Magnoliopsida</taxon>
        <taxon>eudicotyledons</taxon>
        <taxon>Gunneridae</taxon>
        <taxon>Pentapetalae</taxon>
        <taxon>asterids</taxon>
        <taxon>campanulids</taxon>
        <taxon>Asterales</taxon>
        <taxon>Asteraceae</taxon>
        <taxon>Cichorioideae</taxon>
        <taxon>Cichorieae</taxon>
        <taxon>Lactucinae</taxon>
        <taxon>Lactuca</taxon>
    </lineage>
</organism>
<dbReference type="AlphaFoldDB" id="A0AA35YBW0"/>
<keyword evidence="2" id="KW-1185">Reference proteome</keyword>
<gene>
    <name evidence="1" type="ORF">LSALG_LOCUS7346</name>
</gene>
<name>A0AA35YBW0_LACSI</name>
<reference evidence="1" key="1">
    <citation type="submission" date="2023-04" db="EMBL/GenBank/DDBJ databases">
        <authorList>
            <person name="Vijverberg K."/>
            <person name="Xiong W."/>
            <person name="Schranz E."/>
        </authorList>
    </citation>
    <scope>NUCLEOTIDE SEQUENCE</scope>
</reference>
<dbReference type="Proteomes" id="UP001177003">
    <property type="component" value="Chromosome 1"/>
</dbReference>
<protein>
    <submittedName>
        <fullName evidence="1">Uncharacterized protein</fullName>
    </submittedName>
</protein>
<proteinExistence type="predicted"/>
<dbReference type="EMBL" id="OX465077">
    <property type="protein sequence ID" value="CAI9266821.1"/>
    <property type="molecule type" value="Genomic_DNA"/>
</dbReference>
<sequence>MLLHENQCISFKKHKASIERIDLQETETDSLFVNRISDSGVTFDVRHIIIIRFCRYEIRIPEKKCGVLVQKPLLVTNL</sequence>